<dbReference type="InterPro" id="IPR056600">
    <property type="entry name" value="GBD_T9SS_assoc"/>
</dbReference>
<dbReference type="SMART" id="SM00060">
    <property type="entry name" value="FN3"/>
    <property type="match status" value="3"/>
</dbReference>
<dbReference type="GO" id="GO:0016020">
    <property type="term" value="C:membrane"/>
    <property type="evidence" value="ECO:0007669"/>
    <property type="project" value="InterPro"/>
</dbReference>
<dbReference type="Pfam" id="PF13585">
    <property type="entry name" value="CHU_C"/>
    <property type="match status" value="1"/>
</dbReference>
<dbReference type="SUPFAM" id="SSF49899">
    <property type="entry name" value="Concanavalin A-like lectins/glucanases"/>
    <property type="match status" value="2"/>
</dbReference>
<evidence type="ECO:0000256" key="1">
    <source>
        <dbReference type="SAM" id="SignalP"/>
    </source>
</evidence>
<dbReference type="Pfam" id="PF20009">
    <property type="entry name" value="GEVED"/>
    <property type="match status" value="1"/>
</dbReference>
<feature type="domain" description="Fibronectin type-III" evidence="3">
    <location>
        <begin position="734"/>
        <end position="824"/>
    </location>
</feature>
<evidence type="ECO:0000313" key="5">
    <source>
        <dbReference type="Proteomes" id="UP000478208"/>
    </source>
</evidence>
<feature type="chain" id="PRO_5027097652" description="T9SS type B sorting domain-containing protein" evidence="1">
    <location>
        <begin position="22"/>
        <end position="1872"/>
    </location>
</feature>
<organism evidence="4 5">
    <name type="scientific">Winogradskyella endarachnes</name>
    <dbReference type="NCBI Taxonomy" id="2681965"/>
    <lineage>
        <taxon>Bacteria</taxon>
        <taxon>Pseudomonadati</taxon>
        <taxon>Bacteroidota</taxon>
        <taxon>Flavobacteriia</taxon>
        <taxon>Flavobacteriales</taxon>
        <taxon>Flavobacteriaceae</taxon>
        <taxon>Winogradskyella</taxon>
    </lineage>
</organism>
<dbReference type="InterPro" id="IPR045474">
    <property type="entry name" value="GEVED"/>
</dbReference>
<feature type="domain" description="Fibronectin type-III" evidence="3">
    <location>
        <begin position="474"/>
        <end position="562"/>
    </location>
</feature>
<dbReference type="Gene3D" id="2.60.120.200">
    <property type="match status" value="3"/>
</dbReference>
<reference evidence="4 5" key="1">
    <citation type="submission" date="2019-12" db="EMBL/GenBank/DDBJ databases">
        <authorList>
            <person name="Li J."/>
        </authorList>
    </citation>
    <scope>NUCLEOTIDE SEQUENCE [LARGE SCALE GENOMIC DNA]</scope>
    <source>
        <strain evidence="4 5">HL2-2</strain>
    </source>
</reference>
<dbReference type="NCBIfam" id="NF038133">
    <property type="entry name" value="choice_anch_L"/>
    <property type="match status" value="1"/>
</dbReference>
<dbReference type="InterPro" id="IPR049804">
    <property type="entry name" value="Choice_anch_L"/>
</dbReference>
<dbReference type="PROSITE" id="PS50060">
    <property type="entry name" value="MAM_2"/>
    <property type="match status" value="1"/>
</dbReference>
<dbReference type="Gene3D" id="2.60.40.10">
    <property type="entry name" value="Immunoglobulins"/>
    <property type="match status" value="3"/>
</dbReference>
<evidence type="ECO:0000313" key="4">
    <source>
        <dbReference type="EMBL" id="MUU79223.1"/>
    </source>
</evidence>
<dbReference type="Pfam" id="PF23759">
    <property type="entry name" value="GBD_T9SS_assoc"/>
    <property type="match status" value="1"/>
</dbReference>
<dbReference type="InterPro" id="IPR036116">
    <property type="entry name" value="FN3_sf"/>
</dbReference>
<evidence type="ECO:0008006" key="6">
    <source>
        <dbReference type="Google" id="ProtNLM"/>
    </source>
</evidence>
<dbReference type="GO" id="GO:0005975">
    <property type="term" value="P:carbohydrate metabolic process"/>
    <property type="evidence" value="ECO:0007669"/>
    <property type="project" value="UniProtKB-ARBA"/>
</dbReference>
<proteinExistence type="predicted"/>
<dbReference type="Pfam" id="PF00041">
    <property type="entry name" value="fn3"/>
    <property type="match status" value="1"/>
</dbReference>
<dbReference type="GO" id="GO:0004553">
    <property type="term" value="F:hydrolase activity, hydrolyzing O-glycosyl compounds"/>
    <property type="evidence" value="ECO:0007669"/>
    <property type="project" value="UniProtKB-ARBA"/>
</dbReference>
<keyword evidence="5" id="KW-1185">Reference proteome</keyword>
<evidence type="ECO:0000259" key="3">
    <source>
        <dbReference type="PROSITE" id="PS50853"/>
    </source>
</evidence>
<dbReference type="InterPro" id="IPR013320">
    <property type="entry name" value="ConA-like_dom_sf"/>
</dbReference>
<dbReference type="CDD" id="cd00063">
    <property type="entry name" value="FN3"/>
    <property type="match status" value="3"/>
</dbReference>
<accession>A0A6L6UAD3</accession>
<comment type="caution">
    <text evidence="4">The sequence shown here is derived from an EMBL/GenBank/DDBJ whole genome shotgun (WGS) entry which is preliminary data.</text>
</comment>
<evidence type="ECO:0000259" key="2">
    <source>
        <dbReference type="PROSITE" id="PS50060"/>
    </source>
</evidence>
<feature type="signal peptide" evidence="1">
    <location>
        <begin position="1"/>
        <end position="21"/>
    </location>
</feature>
<feature type="domain" description="MAM" evidence="2">
    <location>
        <begin position="568"/>
        <end position="734"/>
    </location>
</feature>
<dbReference type="InterPro" id="IPR003961">
    <property type="entry name" value="FN3_dom"/>
</dbReference>
<protein>
    <recommendedName>
        <fullName evidence="6">T9SS type B sorting domain-containing protein</fullName>
    </recommendedName>
</protein>
<gene>
    <name evidence="4" type="ORF">GN138_12270</name>
</gene>
<feature type="domain" description="Fibronectin type-III" evidence="3">
    <location>
        <begin position="214"/>
        <end position="302"/>
    </location>
</feature>
<dbReference type="PROSITE" id="PS50853">
    <property type="entry name" value="FN3"/>
    <property type="match status" value="3"/>
</dbReference>
<name>A0A6L6UAD3_9FLAO</name>
<dbReference type="InterPro" id="IPR000998">
    <property type="entry name" value="MAM_dom"/>
</dbReference>
<dbReference type="EMBL" id="WOWS01000005">
    <property type="protein sequence ID" value="MUU79223.1"/>
    <property type="molecule type" value="Genomic_DNA"/>
</dbReference>
<dbReference type="RefSeq" id="WP_157364298.1">
    <property type="nucleotide sequence ID" value="NZ_WOWS01000005.1"/>
</dbReference>
<dbReference type="Proteomes" id="UP000478208">
    <property type="component" value="Unassembled WGS sequence"/>
</dbReference>
<sequence>MKKITLFLIMLSFVSLTNLEAQISTFPYTEDFESGDGGWVADNTTNGTWALGTPAGAIINSAASGANAWVTNLTGTYNTNENSWVTSPVFDFSALSAPAIQMSIWYDAEFSWDGAVLQSSIDNGTTWVNVGAMGDPNNWYTDNSINGSPGGQQEGWSGTGTAGTNAWVMASNSLASLAGQANVILRVAFGSDGSIVDEGFGFDNINVYEVLCPEPSDLTVSVTTATGATITWTDNGTATIANLEVVETGVTPTGTPNHVGVSSPYSITGLTSSTTYDVYIQADCGSDQSVFVGPISFSTECTTFVAPYTEGFENGGVIPLCWSMAGNEEWYFDDDPGFNHIGNDGIMDGNTVTNNYFAWCDSSGDEGVRTLTSPLVDVSGLIAPALSFYEISHNEGNSNSTLEVEVWDGAAWNLLGTYNSNTVGWELKVIDLSSLTITGDVQARFLFSETTTTDFYDDIAIDDVTFDEAPSCFIPTQLSAVNTTATGAELSWSQVGSVSLWNVEIVIAGTTPTGVPTDTDVSNPFIASGLSPATDYEYYVQANCGTELSGWAGPFAFTTECTTFTAPYTEPFENNGVIPLCWTMDGNEDWFFDNDASGSHIGDVGVITGTTASNNYFAYCDASGDEGVRTLTSPLVDVSTLLEPALSFYEISDNEGNANSVLNVEIWDGASWIPMETYDSNTNGWELKVIDMSGLTITGDVQARFIFSEVVTGDFYDDIAIDDVTFDEAPSCFVPSDVTSVNLSTTSTVVSWTDDVSVTSWNIEYDVSGFTQGTGTYVPAITTNPYQIDNLTPDTYYDFYIQSICGVGDESIFLGPYTFYTGYCVSEPTTNNFDGVNNVTIGVFDFPSFGDVTYENHTATVVNVYQNLNTNVQIEFGHTSTYDTNIWIDYNDDLAFDDTELVYQGESPGGSNPHFLDASFTLPNTATPGQHRMRMGTANTGQAIPDPCYNGTAGVTLDFTVNILQLNCTLAEANYYAVTDCDNNQFFIDVDITSLGDATSLEVSTDYDTNTIQVTQTGVYQMGPFPFGTSTVVYVMNEQDNDCIINSSIFDLVTCPPDNDDCEGAVVVDVNEDGTCNILTSVSGTILSATPSGVPTGSCTGSPTDDVWYQFTAISENQIISLLNIEGSTEVLNHAVYSGTCGALTELYCTTEEESVASNLTIGETYYLRIFSQFNNAQDTTFDLCIRAGGHNVVVDQTTYTIEELVTDVLIGGECAQISNITYSTGTNYGSDNGIGYFSIDGPGFPFDEGLLLTSGDASIAGGPNTVLLSDGGSAWPGDAELDAEVGVQSNNASIIEFDFVPLAQNISFDFLMASEEYNGGSFECTYSDAFAFLLTDSNGVTTNLAVLPGTTTPILVTNIHEENTSCAAINNQYFGGYTGDDMPPISFDGRTAVFTAQSAVNIGESYHIKLVIADASDTAYDSGVFLKAGSFDLGQLTLGDDVTINAGTAVCLNEPVVLDTQAPNLEHVWYKDGLLISGETSSIITVTEPAVYTAQVIFSSQCIISDEITVEFLDTPVANTPSDLMECSATNQAFFDLTENDDDILGSQSATDYTVTYHLNEQDAIDGLNPLTSPYANVSSPQIIYARIESNNTGCYDTTSFFITISEPSHIAESVDLIGCDDDGDGIANFDFSSHSLEILNGQDSSQFIVTYYLSEADAIAATNALSDIYDGAAGTVYVRVESVDYEGCFVTNSFNLIIGSEPVTSFSDDVDYEFCPNASLDLEAIPENYSLSEVSITWYRDGGIIAGENSLTLSVFDQGFYEIEVMFNDTGCIGYSEIEVIQLESCEFPQGISPGVSPGQNDTFDLSSFNVTKLEIFNRNGTLVYSKNNYVDEWHGQTNDGKELPVGTYFYTVIYEGGAKSKSAWVYINR</sequence>
<dbReference type="InterPro" id="IPR013783">
    <property type="entry name" value="Ig-like_fold"/>
</dbReference>
<dbReference type="SUPFAM" id="SSF49265">
    <property type="entry name" value="Fibronectin type III"/>
    <property type="match status" value="2"/>
</dbReference>
<keyword evidence="1" id="KW-0732">Signal</keyword>